<organism evidence="2 3">
    <name type="scientific">Brassica campestris</name>
    <name type="common">Field mustard</name>
    <dbReference type="NCBI Taxonomy" id="3711"/>
    <lineage>
        <taxon>Eukaryota</taxon>
        <taxon>Viridiplantae</taxon>
        <taxon>Streptophyta</taxon>
        <taxon>Embryophyta</taxon>
        <taxon>Tracheophyta</taxon>
        <taxon>Spermatophyta</taxon>
        <taxon>Magnoliopsida</taxon>
        <taxon>eudicotyledons</taxon>
        <taxon>Gunneridae</taxon>
        <taxon>Pentapetalae</taxon>
        <taxon>rosids</taxon>
        <taxon>malvids</taxon>
        <taxon>Brassicales</taxon>
        <taxon>Brassicaceae</taxon>
        <taxon>Brassiceae</taxon>
        <taxon>Brassica</taxon>
    </lineage>
</organism>
<name>M4F9U0_BRACM</name>
<dbReference type="Proteomes" id="UP000011750">
    <property type="component" value="Chromosome A09"/>
</dbReference>
<evidence type="ECO:0000313" key="3">
    <source>
        <dbReference type="Proteomes" id="UP000011750"/>
    </source>
</evidence>
<dbReference type="HOGENOM" id="CLU_017414_0_1_1"/>
<keyword evidence="3" id="KW-1185">Reference proteome</keyword>
<dbReference type="AlphaFoldDB" id="M4F9U0"/>
<feature type="compositionally biased region" description="Basic and acidic residues" evidence="1">
    <location>
        <begin position="273"/>
        <end position="302"/>
    </location>
</feature>
<dbReference type="STRING" id="51351.M4F9U0"/>
<evidence type="ECO:0008006" key="4">
    <source>
        <dbReference type="Google" id="ProtNLM"/>
    </source>
</evidence>
<evidence type="ECO:0000256" key="1">
    <source>
        <dbReference type="SAM" id="MobiDB-lite"/>
    </source>
</evidence>
<evidence type="ECO:0000313" key="2">
    <source>
        <dbReference type="EnsemblPlants" id="Bra037854.1-P"/>
    </source>
</evidence>
<dbReference type="EnsemblPlants" id="Bra037854.1">
    <property type="protein sequence ID" value="Bra037854.1-P"/>
    <property type="gene ID" value="Bra037854"/>
</dbReference>
<feature type="region of interest" description="Disordered" evidence="1">
    <location>
        <begin position="273"/>
        <end position="309"/>
    </location>
</feature>
<protein>
    <recommendedName>
        <fullName evidence="4">Retrotransposon gag domain-containing protein</fullName>
    </recommendedName>
</protein>
<proteinExistence type="predicted"/>
<reference evidence="2 3" key="1">
    <citation type="journal article" date="2011" name="Nat. Genet.">
        <title>The genome of the mesopolyploid crop species Brassica rapa.</title>
        <authorList>
            <consortium name="Brassica rapa Genome Sequencing Project Consortium"/>
            <person name="Wang X."/>
            <person name="Wang H."/>
            <person name="Wang J."/>
            <person name="Sun R."/>
            <person name="Wu J."/>
            <person name="Liu S."/>
            <person name="Bai Y."/>
            <person name="Mun J.H."/>
            <person name="Bancroft I."/>
            <person name="Cheng F."/>
            <person name="Huang S."/>
            <person name="Li X."/>
            <person name="Hua W."/>
            <person name="Wang J."/>
            <person name="Wang X."/>
            <person name="Freeling M."/>
            <person name="Pires J.C."/>
            <person name="Paterson A.H."/>
            <person name="Chalhoub B."/>
            <person name="Wang B."/>
            <person name="Hayward A."/>
            <person name="Sharpe A.G."/>
            <person name="Park B.S."/>
            <person name="Weisshaar B."/>
            <person name="Liu B."/>
            <person name="Li B."/>
            <person name="Liu B."/>
            <person name="Tong C."/>
            <person name="Song C."/>
            <person name="Duran C."/>
            <person name="Peng C."/>
            <person name="Geng C."/>
            <person name="Koh C."/>
            <person name="Lin C."/>
            <person name="Edwards D."/>
            <person name="Mu D."/>
            <person name="Shen D."/>
            <person name="Soumpourou E."/>
            <person name="Li F."/>
            <person name="Fraser F."/>
            <person name="Conant G."/>
            <person name="Lassalle G."/>
            <person name="King G.J."/>
            <person name="Bonnema G."/>
            <person name="Tang H."/>
            <person name="Wang H."/>
            <person name="Belcram H."/>
            <person name="Zhou H."/>
            <person name="Hirakawa H."/>
            <person name="Abe H."/>
            <person name="Guo H."/>
            <person name="Wang H."/>
            <person name="Jin H."/>
            <person name="Parkin I.A."/>
            <person name="Batley J."/>
            <person name="Kim J.S."/>
            <person name="Just J."/>
            <person name="Li J."/>
            <person name="Xu J."/>
            <person name="Deng J."/>
            <person name="Kim J.A."/>
            <person name="Li J."/>
            <person name="Yu J."/>
            <person name="Meng J."/>
            <person name="Wang J."/>
            <person name="Min J."/>
            <person name="Poulain J."/>
            <person name="Wang J."/>
            <person name="Hatakeyama K."/>
            <person name="Wu K."/>
            <person name="Wang L."/>
            <person name="Fang L."/>
            <person name="Trick M."/>
            <person name="Links M.G."/>
            <person name="Zhao M."/>
            <person name="Jin M."/>
            <person name="Ramchiary N."/>
            <person name="Drou N."/>
            <person name="Berkman P.J."/>
            <person name="Cai Q."/>
            <person name="Huang Q."/>
            <person name="Li R."/>
            <person name="Tabata S."/>
            <person name="Cheng S."/>
            <person name="Zhang S."/>
            <person name="Zhang S."/>
            <person name="Huang S."/>
            <person name="Sato S."/>
            <person name="Sun S."/>
            <person name="Kwon S.J."/>
            <person name="Choi S.R."/>
            <person name="Lee T.H."/>
            <person name="Fan W."/>
            <person name="Zhao X."/>
            <person name="Tan X."/>
            <person name="Xu X."/>
            <person name="Wang Y."/>
            <person name="Qiu Y."/>
            <person name="Yin Y."/>
            <person name="Li Y."/>
            <person name="Du Y."/>
            <person name="Liao Y."/>
            <person name="Lim Y."/>
            <person name="Narusaka Y."/>
            <person name="Wang Y."/>
            <person name="Wang Z."/>
            <person name="Li Z."/>
            <person name="Wang Z."/>
            <person name="Xiong Z."/>
            <person name="Zhang Z."/>
        </authorList>
    </citation>
    <scope>NUCLEOTIDE SEQUENCE [LARGE SCALE GENOMIC DNA]</scope>
    <source>
        <strain evidence="2 3">cv. Chiifu-401-42</strain>
    </source>
</reference>
<accession>M4F9U0</accession>
<reference evidence="2 3" key="2">
    <citation type="journal article" date="2018" name="Hortic Res">
        <title>Improved Brassica rapa reference genome by single-molecule sequencing and chromosome conformation capture technologies.</title>
        <authorList>
            <person name="Zhang L."/>
            <person name="Cai X."/>
            <person name="Wu J."/>
            <person name="Liu M."/>
            <person name="Grob S."/>
            <person name="Cheng F."/>
            <person name="Liang J."/>
            <person name="Cai C."/>
            <person name="Liu Z."/>
            <person name="Liu B."/>
            <person name="Wang F."/>
            <person name="Li S."/>
            <person name="Liu F."/>
            <person name="Li X."/>
            <person name="Cheng L."/>
            <person name="Yang W."/>
            <person name="Li M.H."/>
            <person name="Grossniklaus U."/>
            <person name="Zheng H."/>
            <person name="Wang X."/>
        </authorList>
    </citation>
    <scope>NUCLEOTIDE SEQUENCE [LARGE SCALE GENOMIC DNA]</scope>
    <source>
        <strain evidence="2 3">cv. Chiifu-401-42</strain>
    </source>
</reference>
<sequence length="479" mass="53634">MYEKLVLFIFNEVPEDHHFCKLFPCTLAGEATHWFKKLPLRSLTTLNDMRDAILNKFLYDSAENLKIEMESIRRYMVEGDEQHVSGELSRVEEADICGTTSMSTDGTTSTLPDGRTSMSTDGMTSTSLDGTTSTSTDGTTSTSPDGTTSTCTDVTTQTTTNGMTSTENDATTLTSIDGTTSTSTNNTTSTSIDSCPQDIAASTHKSNDVSSCFPSPDVDREITMEDFLALEEFLELEDGEKLEDFDSSREIPMEDFLEQEEWLEDMDQNLKKKLDDDQHISRGDLETSPKASIDRHQSDEINRQPPHIIDQRPPYIIDRQSAYSIDLHPHSIIDRHPPDCLDRHPWLDELPGYIFELEEVEEKIHMSKASHLARGLQFRDEVDKGPTEAASIDTNQIPSNDTTYVISNDINNQASINATTSPSIDTGRVSEQKEFDVCGNLRDGDTTMRLDKSGKEEEELEEEKKISRVIFSYHLSLAS</sequence>
<reference evidence="2" key="3">
    <citation type="submission" date="2023-03" db="UniProtKB">
        <authorList>
            <consortium name="EnsemblPlants"/>
        </authorList>
    </citation>
    <scope>IDENTIFICATION</scope>
    <source>
        <strain evidence="2">cv. Chiifu-401-42</strain>
    </source>
</reference>
<dbReference type="Gramene" id="Bra037854.1">
    <property type="protein sequence ID" value="Bra037854.1-P"/>
    <property type="gene ID" value="Bra037854"/>
</dbReference>
<dbReference type="OMA" id="VHHGIVH"/>
<feature type="region of interest" description="Disordered" evidence="1">
    <location>
        <begin position="99"/>
        <end position="193"/>
    </location>
</feature>
<dbReference type="InParanoid" id="M4F9U0"/>